<evidence type="ECO:0000256" key="3">
    <source>
        <dbReference type="ARBA" id="ARBA00008253"/>
    </source>
</evidence>
<evidence type="ECO:0000256" key="11">
    <source>
        <dbReference type="ARBA" id="ARBA00022989"/>
    </source>
</evidence>
<evidence type="ECO:0000256" key="7">
    <source>
        <dbReference type="ARBA" id="ARBA00022660"/>
    </source>
</evidence>
<dbReference type="GO" id="GO:0005743">
    <property type="term" value="C:mitochondrial inner membrane"/>
    <property type="evidence" value="ECO:0007669"/>
    <property type="project" value="UniProtKB-SubCell"/>
</dbReference>
<evidence type="ECO:0000256" key="6">
    <source>
        <dbReference type="ARBA" id="ARBA00022448"/>
    </source>
</evidence>
<dbReference type="GO" id="GO:0045271">
    <property type="term" value="C:respiratory chain complex I"/>
    <property type="evidence" value="ECO:0007669"/>
    <property type="project" value="InterPro"/>
</dbReference>
<evidence type="ECO:0000256" key="10">
    <source>
        <dbReference type="ARBA" id="ARBA00022982"/>
    </source>
</evidence>
<keyword evidence="13" id="KW-0496">Mitochondrion</keyword>
<name>A0A8C6ICX9_MUSSI</name>
<sequence length="76" mass="8403">MARRLSSFLKNAQAKEVGLTVPVTVETLTTIKPLLSSYTNRVAMINQAKYNYPVPAPLEYAQICVFNGPLFPVMAD</sequence>
<evidence type="ECO:0000256" key="13">
    <source>
        <dbReference type="ARBA" id="ARBA00023128"/>
    </source>
</evidence>
<keyword evidence="7" id="KW-0679">Respiratory chain</keyword>
<keyword evidence="6" id="KW-0813">Transport</keyword>
<organism evidence="17 18">
    <name type="scientific">Mus spicilegus</name>
    <name type="common">Mound-building mouse</name>
    <dbReference type="NCBI Taxonomy" id="10103"/>
    <lineage>
        <taxon>Eukaryota</taxon>
        <taxon>Metazoa</taxon>
        <taxon>Chordata</taxon>
        <taxon>Craniata</taxon>
        <taxon>Vertebrata</taxon>
        <taxon>Euteleostomi</taxon>
        <taxon>Mammalia</taxon>
        <taxon>Eutheria</taxon>
        <taxon>Euarchontoglires</taxon>
        <taxon>Glires</taxon>
        <taxon>Rodentia</taxon>
        <taxon>Myomorpha</taxon>
        <taxon>Muroidea</taxon>
        <taxon>Muridae</taxon>
        <taxon>Murinae</taxon>
        <taxon>Mus</taxon>
        <taxon>Mus</taxon>
    </lineage>
</organism>
<keyword evidence="14" id="KW-0472">Membrane</keyword>
<proteinExistence type="inferred from homology"/>
<evidence type="ECO:0000256" key="12">
    <source>
        <dbReference type="ARBA" id="ARBA00022990"/>
    </source>
</evidence>
<evidence type="ECO:0000256" key="14">
    <source>
        <dbReference type="ARBA" id="ARBA00023136"/>
    </source>
</evidence>
<keyword evidence="12" id="KW-0007">Acetylation</keyword>
<evidence type="ECO:0000256" key="2">
    <source>
        <dbReference type="ARBA" id="ARBA00004434"/>
    </source>
</evidence>
<protein>
    <recommendedName>
        <fullName evidence="5">NADH dehydrogenase [ubiquinone] 1 alpha subcomplex subunit 3</fullName>
    </recommendedName>
    <alternativeName>
        <fullName evidence="15">Complex I-B9</fullName>
    </alternativeName>
    <alternativeName>
        <fullName evidence="16">NADH-ubiquinone oxidoreductase B9 subunit</fullName>
    </alternativeName>
</protein>
<evidence type="ECO:0000256" key="5">
    <source>
        <dbReference type="ARBA" id="ARBA00016391"/>
    </source>
</evidence>
<dbReference type="PANTHER" id="PTHR15221:SF0">
    <property type="entry name" value="NADH DEHYDROGENASE [UBIQUINONE] 1 ALPHA SUBCOMPLEX SUBUNIT 3"/>
    <property type="match status" value="1"/>
</dbReference>
<keyword evidence="18" id="KW-1185">Reference proteome</keyword>
<evidence type="ECO:0000313" key="18">
    <source>
        <dbReference type="Proteomes" id="UP000694415"/>
    </source>
</evidence>
<comment type="similarity">
    <text evidence="3">Belongs to the complex I NDUFA3 subunit family.</text>
</comment>
<comment type="function">
    <text evidence="1">Accessory subunit of the mitochondrial membrane respiratory chain NADH dehydrogenase (Complex I), that is believed not to be involved in catalysis. Complex I functions in the transfer of electrons from NADH to the respiratory chain. The immediate electron acceptor for the enzyme is believed to be ubiquinone.</text>
</comment>
<dbReference type="PANTHER" id="PTHR15221">
    <property type="entry name" value="NADH DEHYDROGENASE [UBIQUINONE] 1 ALPHA SUBCOMPLEX SUBUNIT 3"/>
    <property type="match status" value="1"/>
</dbReference>
<evidence type="ECO:0000256" key="9">
    <source>
        <dbReference type="ARBA" id="ARBA00022792"/>
    </source>
</evidence>
<evidence type="ECO:0000313" key="17">
    <source>
        <dbReference type="Ensembl" id="ENSMSIP00000035446.1"/>
    </source>
</evidence>
<comment type="subcellular location">
    <subcellularLocation>
        <location evidence="2">Mitochondrion inner membrane</location>
        <topology evidence="2">Single-pass membrane protein</topology>
    </subcellularLocation>
</comment>
<accession>A0A8C6ICX9</accession>
<dbReference type="Ensembl" id="ENSMSIT00000044645.1">
    <property type="protein sequence ID" value="ENSMSIP00000035446.1"/>
    <property type="gene ID" value="ENSMSIG00000029499.1"/>
</dbReference>
<dbReference type="Pfam" id="PF14987">
    <property type="entry name" value="NADHdh_A3"/>
    <property type="match status" value="1"/>
</dbReference>
<keyword evidence="9" id="KW-0999">Mitochondrion inner membrane</keyword>
<keyword evidence="10" id="KW-0249">Electron transport</keyword>
<reference evidence="17" key="1">
    <citation type="submission" date="2025-08" db="UniProtKB">
        <authorList>
            <consortium name="Ensembl"/>
        </authorList>
    </citation>
    <scope>IDENTIFICATION</scope>
</reference>
<dbReference type="Proteomes" id="UP000694415">
    <property type="component" value="Unplaced"/>
</dbReference>
<evidence type="ECO:0000256" key="15">
    <source>
        <dbReference type="ARBA" id="ARBA00031425"/>
    </source>
</evidence>
<comment type="subunit">
    <text evidence="4">Complex I is composed of 45 different subunits.</text>
</comment>
<evidence type="ECO:0000256" key="4">
    <source>
        <dbReference type="ARBA" id="ARBA00011533"/>
    </source>
</evidence>
<evidence type="ECO:0000256" key="1">
    <source>
        <dbReference type="ARBA" id="ARBA00003195"/>
    </source>
</evidence>
<evidence type="ECO:0000256" key="16">
    <source>
        <dbReference type="ARBA" id="ARBA00032035"/>
    </source>
</evidence>
<keyword evidence="11" id="KW-1133">Transmembrane helix</keyword>
<dbReference type="InterPro" id="IPR026626">
    <property type="entry name" value="NDUFA3"/>
</dbReference>
<evidence type="ECO:0000256" key="8">
    <source>
        <dbReference type="ARBA" id="ARBA00022692"/>
    </source>
</evidence>
<dbReference type="AlphaFoldDB" id="A0A8C6ICX9"/>
<keyword evidence="8" id="KW-0812">Transmembrane</keyword>
<reference evidence="17" key="2">
    <citation type="submission" date="2025-09" db="UniProtKB">
        <authorList>
            <consortium name="Ensembl"/>
        </authorList>
    </citation>
    <scope>IDENTIFICATION</scope>
</reference>